<keyword evidence="2" id="KW-0597">Phosphoprotein</keyword>
<keyword evidence="5" id="KW-0418">Kinase</keyword>
<dbReference type="InterPro" id="IPR000719">
    <property type="entry name" value="Prot_kinase_dom"/>
</dbReference>
<evidence type="ECO:0000256" key="7">
    <source>
        <dbReference type="ARBA" id="ARBA00023137"/>
    </source>
</evidence>
<dbReference type="SMART" id="SM00220">
    <property type="entry name" value="S_TKc"/>
    <property type="match status" value="1"/>
</dbReference>
<evidence type="ECO:0000256" key="10">
    <source>
        <dbReference type="ARBA" id="ARBA00049014"/>
    </source>
</evidence>
<dbReference type="InterPro" id="IPR017441">
    <property type="entry name" value="Protein_kinase_ATP_BS"/>
</dbReference>
<dbReference type="GO" id="GO:0004674">
    <property type="term" value="F:protein serine/threonine kinase activity"/>
    <property type="evidence" value="ECO:0007669"/>
    <property type="project" value="UniProtKB-KW"/>
</dbReference>
<comment type="catalytic activity">
    <reaction evidence="10">
        <text>L-seryl-[protein] + ATP = O-phospho-L-seryl-[protein] + ADP + H(+)</text>
        <dbReference type="Rhea" id="RHEA:17989"/>
        <dbReference type="Rhea" id="RHEA-COMP:9863"/>
        <dbReference type="Rhea" id="RHEA-COMP:11604"/>
        <dbReference type="ChEBI" id="CHEBI:15378"/>
        <dbReference type="ChEBI" id="CHEBI:29999"/>
        <dbReference type="ChEBI" id="CHEBI:30616"/>
        <dbReference type="ChEBI" id="CHEBI:83421"/>
        <dbReference type="ChEBI" id="CHEBI:456216"/>
        <dbReference type="EC" id="2.7.12.2"/>
    </reaction>
</comment>
<name>A0A7M7JSA5_VARDE</name>
<evidence type="ECO:0000256" key="11">
    <source>
        <dbReference type="ARBA" id="ARBA00049299"/>
    </source>
</evidence>
<dbReference type="GO" id="GO:0004708">
    <property type="term" value="F:MAP kinase kinase activity"/>
    <property type="evidence" value="ECO:0007669"/>
    <property type="project" value="UniProtKB-EC"/>
</dbReference>
<reference evidence="16" key="1">
    <citation type="submission" date="2021-01" db="UniProtKB">
        <authorList>
            <consortium name="EnsemblMetazoa"/>
        </authorList>
    </citation>
    <scope>IDENTIFICATION</scope>
</reference>
<dbReference type="FunCoup" id="A0A7M7JSA5">
    <property type="interactions" value="1377"/>
</dbReference>
<accession>A0A7M7JSA5</accession>
<dbReference type="OMA" id="QMTLTEP"/>
<comment type="similarity">
    <text evidence="8">Belongs to the protein kinase superfamily. STE Ser/Thr protein kinase family. MAP kinase kinase subfamily.</text>
</comment>
<evidence type="ECO:0000256" key="3">
    <source>
        <dbReference type="ARBA" id="ARBA00022679"/>
    </source>
</evidence>
<evidence type="ECO:0000256" key="12">
    <source>
        <dbReference type="ARBA" id="ARBA00051693"/>
    </source>
</evidence>
<dbReference type="OrthoDB" id="10252354at2759"/>
<dbReference type="EnsemblMetazoa" id="XM_022800715">
    <property type="protein sequence ID" value="XP_022656450"/>
    <property type="gene ID" value="LOC111248407"/>
</dbReference>
<evidence type="ECO:0000256" key="14">
    <source>
        <dbReference type="RuleBase" id="RU000304"/>
    </source>
</evidence>
<evidence type="ECO:0000256" key="5">
    <source>
        <dbReference type="ARBA" id="ARBA00022777"/>
    </source>
</evidence>
<evidence type="ECO:0000259" key="15">
    <source>
        <dbReference type="PROSITE" id="PS50011"/>
    </source>
</evidence>
<evidence type="ECO:0000313" key="17">
    <source>
        <dbReference type="Proteomes" id="UP000594260"/>
    </source>
</evidence>
<dbReference type="PROSITE" id="PS00107">
    <property type="entry name" value="PROTEIN_KINASE_ATP"/>
    <property type="match status" value="1"/>
</dbReference>
<keyword evidence="17" id="KW-1185">Reference proteome</keyword>
<proteinExistence type="inferred from homology"/>
<dbReference type="Pfam" id="PF00069">
    <property type="entry name" value="Pkinase"/>
    <property type="match status" value="1"/>
</dbReference>
<dbReference type="PANTHER" id="PTHR47448:SF1">
    <property type="entry name" value="SERINE_THREONINE-PROTEIN KINASE STE7 HOMOLOG"/>
    <property type="match status" value="1"/>
</dbReference>
<feature type="binding site" evidence="13">
    <location>
        <position position="131"/>
    </location>
    <ligand>
        <name>ATP</name>
        <dbReference type="ChEBI" id="CHEBI:30616"/>
    </ligand>
</feature>
<keyword evidence="7" id="KW-0829">Tyrosine-protein kinase</keyword>
<dbReference type="Gene3D" id="3.30.200.20">
    <property type="entry name" value="Phosphorylase Kinase, domain 1"/>
    <property type="match status" value="1"/>
</dbReference>
<protein>
    <recommendedName>
        <fullName evidence="9">mitogen-activated protein kinase kinase</fullName>
        <ecNumber evidence="9">2.7.12.2</ecNumber>
    </recommendedName>
</protein>
<dbReference type="GO" id="GO:0005524">
    <property type="term" value="F:ATP binding"/>
    <property type="evidence" value="ECO:0007669"/>
    <property type="project" value="UniProtKB-UniRule"/>
</dbReference>
<dbReference type="PROSITE" id="PS50011">
    <property type="entry name" value="PROTEIN_KINASE_DOM"/>
    <property type="match status" value="1"/>
</dbReference>
<dbReference type="Gene3D" id="1.10.510.10">
    <property type="entry name" value="Transferase(Phosphotransferase) domain 1"/>
    <property type="match status" value="1"/>
</dbReference>
<dbReference type="PROSITE" id="PS00108">
    <property type="entry name" value="PROTEIN_KINASE_ST"/>
    <property type="match status" value="1"/>
</dbReference>
<dbReference type="GO" id="GO:0005829">
    <property type="term" value="C:cytosol"/>
    <property type="evidence" value="ECO:0007669"/>
    <property type="project" value="UniProtKB-ARBA"/>
</dbReference>
<evidence type="ECO:0000313" key="16">
    <source>
        <dbReference type="EnsemblMetazoa" id="XP_022656450"/>
    </source>
</evidence>
<organism evidence="16 17">
    <name type="scientific">Varroa destructor</name>
    <name type="common">Honeybee mite</name>
    <dbReference type="NCBI Taxonomy" id="109461"/>
    <lineage>
        <taxon>Eukaryota</taxon>
        <taxon>Metazoa</taxon>
        <taxon>Ecdysozoa</taxon>
        <taxon>Arthropoda</taxon>
        <taxon>Chelicerata</taxon>
        <taxon>Arachnida</taxon>
        <taxon>Acari</taxon>
        <taxon>Parasitiformes</taxon>
        <taxon>Mesostigmata</taxon>
        <taxon>Gamasina</taxon>
        <taxon>Dermanyssoidea</taxon>
        <taxon>Varroidae</taxon>
        <taxon>Varroa</taxon>
    </lineage>
</organism>
<dbReference type="EC" id="2.7.12.2" evidence="9"/>
<evidence type="ECO:0000256" key="4">
    <source>
        <dbReference type="ARBA" id="ARBA00022741"/>
    </source>
</evidence>
<dbReference type="InterPro" id="IPR011009">
    <property type="entry name" value="Kinase-like_dom_sf"/>
</dbReference>
<evidence type="ECO:0000256" key="9">
    <source>
        <dbReference type="ARBA" id="ARBA00038999"/>
    </source>
</evidence>
<dbReference type="InterPro" id="IPR008271">
    <property type="entry name" value="Ser/Thr_kinase_AS"/>
</dbReference>
<dbReference type="GeneID" id="111248407"/>
<evidence type="ECO:0000256" key="1">
    <source>
        <dbReference type="ARBA" id="ARBA00022527"/>
    </source>
</evidence>
<sequence>MTVPALNGYSTGKSITHWFLLALSIVIENNNRNGFHERSSKPHELVVAYESLQYDSTRQIDTSLEALRRTLEGLDIDDQQRKRLEAFLSQKQKVGELTAEDFENLGELGAGNGGVVTKVLHKPTGLIMARKLIHLEVKPAIRNQIIRELKVLHECNSPHIVGFYGAFYSDGEINVCMEYMDGGSLDLVLKKAGRIPENILGKVTIAVLKGLSYLREKHQIMHRDIKPSNMLVNSRGEIKICDFGVSGQLIDSMANSFVGTRSYMSPERLQGTHYTVQSDIWSLGLSLVEMAIGRYPIPPPDSKELSAIFGAQYNPLANPQDQQPTTMSIFELLDYIVNEAPPTVPQGVFSDDFKDFVDRCLKRNPSERGDLKTLMDHPWIKQSEQENVDFSGWVCQTVGVNDAQATTPPE</sequence>
<dbReference type="InParanoid" id="A0A7M7JSA5"/>
<evidence type="ECO:0000256" key="13">
    <source>
        <dbReference type="PROSITE-ProRule" id="PRU10141"/>
    </source>
</evidence>
<dbReference type="SUPFAM" id="SSF56112">
    <property type="entry name" value="Protein kinase-like (PK-like)"/>
    <property type="match status" value="1"/>
</dbReference>
<dbReference type="GO" id="GO:0004713">
    <property type="term" value="F:protein tyrosine kinase activity"/>
    <property type="evidence" value="ECO:0007669"/>
    <property type="project" value="UniProtKB-KW"/>
</dbReference>
<evidence type="ECO:0000256" key="6">
    <source>
        <dbReference type="ARBA" id="ARBA00022840"/>
    </source>
</evidence>
<keyword evidence="3" id="KW-0808">Transferase</keyword>
<dbReference type="FunFam" id="1.10.510.10:FF:000115">
    <property type="entry name" value="Dual specificity mitogen-activated protein kinase kinase 1"/>
    <property type="match status" value="1"/>
</dbReference>
<dbReference type="PANTHER" id="PTHR47448">
    <property type="entry name" value="DUAL SPECIFICITY MITOGEN-ACTIVATED PROTEIN KINASE KINASE DSOR1-LIKE PROTEIN"/>
    <property type="match status" value="1"/>
</dbReference>
<keyword evidence="1 14" id="KW-0723">Serine/threonine-protein kinase</keyword>
<comment type="catalytic activity">
    <reaction evidence="11">
        <text>L-threonyl-[protein] + ATP = O-phospho-L-threonyl-[protein] + ADP + H(+)</text>
        <dbReference type="Rhea" id="RHEA:46608"/>
        <dbReference type="Rhea" id="RHEA-COMP:11060"/>
        <dbReference type="Rhea" id="RHEA-COMP:11605"/>
        <dbReference type="ChEBI" id="CHEBI:15378"/>
        <dbReference type="ChEBI" id="CHEBI:30013"/>
        <dbReference type="ChEBI" id="CHEBI:30616"/>
        <dbReference type="ChEBI" id="CHEBI:61977"/>
        <dbReference type="ChEBI" id="CHEBI:456216"/>
        <dbReference type="EC" id="2.7.12.2"/>
    </reaction>
</comment>
<dbReference type="FunFam" id="3.30.200.20:FF:000100">
    <property type="entry name" value="Dual specificity mitogen-activated protein kinase kinase 1"/>
    <property type="match status" value="1"/>
</dbReference>
<evidence type="ECO:0000256" key="2">
    <source>
        <dbReference type="ARBA" id="ARBA00022553"/>
    </source>
</evidence>
<dbReference type="AlphaFoldDB" id="A0A7M7JSA5"/>
<evidence type="ECO:0000256" key="8">
    <source>
        <dbReference type="ARBA" id="ARBA00038035"/>
    </source>
</evidence>
<comment type="catalytic activity">
    <reaction evidence="12">
        <text>L-tyrosyl-[protein] + ATP = O-phospho-L-tyrosyl-[protein] + ADP + H(+)</text>
        <dbReference type="Rhea" id="RHEA:10596"/>
        <dbReference type="Rhea" id="RHEA-COMP:10136"/>
        <dbReference type="Rhea" id="RHEA-COMP:20101"/>
        <dbReference type="ChEBI" id="CHEBI:15378"/>
        <dbReference type="ChEBI" id="CHEBI:30616"/>
        <dbReference type="ChEBI" id="CHEBI:46858"/>
        <dbReference type="ChEBI" id="CHEBI:61978"/>
        <dbReference type="ChEBI" id="CHEBI:456216"/>
        <dbReference type="EC" id="2.7.12.2"/>
    </reaction>
</comment>
<feature type="domain" description="Protein kinase" evidence="15">
    <location>
        <begin position="102"/>
        <end position="380"/>
    </location>
</feature>
<dbReference type="KEGG" id="vde:111248407"/>
<keyword evidence="6 13" id="KW-0067">ATP-binding</keyword>
<dbReference type="Proteomes" id="UP000594260">
    <property type="component" value="Unplaced"/>
</dbReference>
<dbReference type="RefSeq" id="XP_022656450.1">
    <property type="nucleotide sequence ID" value="XM_022800715.1"/>
</dbReference>
<dbReference type="CDD" id="cd06615">
    <property type="entry name" value="PKc_MEK"/>
    <property type="match status" value="1"/>
</dbReference>
<dbReference type="InterPro" id="IPR050915">
    <property type="entry name" value="MAP_kinase_kinase"/>
</dbReference>
<keyword evidence="4 13" id="KW-0547">Nucleotide-binding</keyword>